<dbReference type="EMBL" id="CM055098">
    <property type="protein sequence ID" value="KAJ7550059.1"/>
    <property type="molecule type" value="Genomic_DNA"/>
</dbReference>
<accession>A0ACC2D7B6</accession>
<proteinExistence type="predicted"/>
<evidence type="ECO:0000313" key="2">
    <source>
        <dbReference type="Proteomes" id="UP001162992"/>
    </source>
</evidence>
<comment type="caution">
    <text evidence="1">The sequence shown here is derived from an EMBL/GenBank/DDBJ whole genome shotgun (WGS) entry which is preliminary data.</text>
</comment>
<keyword evidence="2" id="KW-1185">Reference proteome</keyword>
<gene>
    <name evidence="1" type="ORF">O6H91_07G080900</name>
</gene>
<dbReference type="Proteomes" id="UP001162992">
    <property type="component" value="Chromosome 7"/>
</dbReference>
<reference evidence="2" key="1">
    <citation type="journal article" date="2024" name="Proc. Natl. Acad. Sci. U.S.A.">
        <title>Extraordinary preservation of gene collinearity over three hundred million years revealed in homosporous lycophytes.</title>
        <authorList>
            <person name="Li C."/>
            <person name="Wickell D."/>
            <person name="Kuo L.Y."/>
            <person name="Chen X."/>
            <person name="Nie B."/>
            <person name="Liao X."/>
            <person name="Peng D."/>
            <person name="Ji J."/>
            <person name="Jenkins J."/>
            <person name="Williams M."/>
            <person name="Shu S."/>
            <person name="Plott C."/>
            <person name="Barry K."/>
            <person name="Rajasekar S."/>
            <person name="Grimwood J."/>
            <person name="Han X."/>
            <person name="Sun S."/>
            <person name="Hou Z."/>
            <person name="He W."/>
            <person name="Dai G."/>
            <person name="Sun C."/>
            <person name="Schmutz J."/>
            <person name="Leebens-Mack J.H."/>
            <person name="Li F.W."/>
            <person name="Wang L."/>
        </authorList>
    </citation>
    <scope>NUCLEOTIDE SEQUENCE [LARGE SCALE GENOMIC DNA]</scope>
    <source>
        <strain evidence="2">cv. PW_Plant_1</strain>
    </source>
</reference>
<name>A0ACC2D7B6_DIPCM</name>
<sequence>MPPKTKNQTNEKDVKVDKDDGLKIVKGGVLLRELELLFLSDKVSRLQERSDYLTKHNGEFSVEAKEKDNYLHEMIATLTSEARAFDLKISNLEKTMEYLKAERAESHTTLLKDLNSIKMNHNAAVDNLQIQLNAAKMQLQEVHEFTLRKCVIEEQIASLKEQLHIEKRKHEEAVRDVERFSFQEHEKLKREMASCIEYMNQQMRRQTEEQLHSNTKRTISANEQLAKELAYHMKQRDVLALKNHQLIEENAQLEHKLVSAKKEQKEIKELIVYNEQLKANFQGEQKELESLKKMIEEKTSAGGSIATVEEVVKFLYVCLEDLDLKMLDKLPCGDFLASNSDKNQNTESPPTSLAQLDTKKRQDFLEGGLTSNVPSIRHLLRTAISLRAVKPHIDSNKSNNESEATSLDVWSHVLSGGYDKPNVSVEDIMALKNDLMHLDDAVAEKPSNCSTTSSIQTNWMVYSL</sequence>
<evidence type="ECO:0000313" key="1">
    <source>
        <dbReference type="EMBL" id="KAJ7550059.1"/>
    </source>
</evidence>
<organism evidence="1 2">
    <name type="scientific">Diphasiastrum complanatum</name>
    <name type="common">Issler's clubmoss</name>
    <name type="synonym">Lycopodium complanatum</name>
    <dbReference type="NCBI Taxonomy" id="34168"/>
    <lineage>
        <taxon>Eukaryota</taxon>
        <taxon>Viridiplantae</taxon>
        <taxon>Streptophyta</taxon>
        <taxon>Embryophyta</taxon>
        <taxon>Tracheophyta</taxon>
        <taxon>Lycopodiopsida</taxon>
        <taxon>Lycopodiales</taxon>
        <taxon>Lycopodiaceae</taxon>
        <taxon>Lycopodioideae</taxon>
        <taxon>Diphasiastrum</taxon>
    </lineage>
</organism>
<protein>
    <submittedName>
        <fullName evidence="1">Uncharacterized protein</fullName>
    </submittedName>
</protein>